<dbReference type="Pfam" id="PF10604">
    <property type="entry name" value="Polyketide_cyc2"/>
    <property type="match status" value="1"/>
</dbReference>
<protein>
    <recommendedName>
        <fullName evidence="3">Polyketide cyclase</fullName>
    </recommendedName>
</protein>
<name>A0ABN0TK68_9ACTN</name>
<evidence type="ECO:0008006" key="3">
    <source>
        <dbReference type="Google" id="ProtNLM"/>
    </source>
</evidence>
<dbReference type="EMBL" id="BAAAGX010000003">
    <property type="protein sequence ID" value="GAA0223708.1"/>
    <property type="molecule type" value="Genomic_DNA"/>
</dbReference>
<sequence length="140" mass="14693">MAHASTTAQVSGTVDSVWQTFVDFGRYPEWVAFHKQWLEEPPSGAEVGATLKQSVAILGAPTAVNWEIVTADCGELLELAGRTTTGVDARLALRAVSDGGRVGVTLDLTLTGGPVIGPIGTMIQKAAQKLVDTSAQRFPS</sequence>
<dbReference type="InterPro" id="IPR023393">
    <property type="entry name" value="START-like_dom_sf"/>
</dbReference>
<comment type="caution">
    <text evidence="1">The sequence shown here is derived from an EMBL/GenBank/DDBJ whole genome shotgun (WGS) entry which is preliminary data.</text>
</comment>
<evidence type="ECO:0000313" key="1">
    <source>
        <dbReference type="EMBL" id="GAA0223708.1"/>
    </source>
</evidence>
<dbReference type="Gene3D" id="3.30.530.20">
    <property type="match status" value="1"/>
</dbReference>
<dbReference type="Proteomes" id="UP001500967">
    <property type="component" value="Unassembled WGS sequence"/>
</dbReference>
<accession>A0ABN0TK68</accession>
<keyword evidence="2" id="KW-1185">Reference proteome</keyword>
<dbReference type="CDD" id="cd07812">
    <property type="entry name" value="SRPBCC"/>
    <property type="match status" value="1"/>
</dbReference>
<dbReference type="RefSeq" id="WP_344647164.1">
    <property type="nucleotide sequence ID" value="NZ_BAAAGX010000003.1"/>
</dbReference>
<organism evidence="1 2">
    <name type="scientific">Cryptosporangium japonicum</name>
    <dbReference type="NCBI Taxonomy" id="80872"/>
    <lineage>
        <taxon>Bacteria</taxon>
        <taxon>Bacillati</taxon>
        <taxon>Actinomycetota</taxon>
        <taxon>Actinomycetes</taxon>
        <taxon>Cryptosporangiales</taxon>
        <taxon>Cryptosporangiaceae</taxon>
        <taxon>Cryptosporangium</taxon>
    </lineage>
</organism>
<dbReference type="InterPro" id="IPR019587">
    <property type="entry name" value="Polyketide_cyclase/dehydratase"/>
</dbReference>
<gene>
    <name evidence="1" type="ORF">GCM10009539_06130</name>
</gene>
<dbReference type="SUPFAM" id="SSF55961">
    <property type="entry name" value="Bet v1-like"/>
    <property type="match status" value="1"/>
</dbReference>
<proteinExistence type="predicted"/>
<evidence type="ECO:0000313" key="2">
    <source>
        <dbReference type="Proteomes" id="UP001500967"/>
    </source>
</evidence>
<reference evidence="1 2" key="1">
    <citation type="journal article" date="2019" name="Int. J. Syst. Evol. Microbiol.">
        <title>The Global Catalogue of Microorganisms (GCM) 10K type strain sequencing project: providing services to taxonomists for standard genome sequencing and annotation.</title>
        <authorList>
            <consortium name="The Broad Institute Genomics Platform"/>
            <consortium name="The Broad Institute Genome Sequencing Center for Infectious Disease"/>
            <person name="Wu L."/>
            <person name="Ma J."/>
        </authorList>
    </citation>
    <scope>NUCLEOTIDE SEQUENCE [LARGE SCALE GENOMIC DNA]</scope>
    <source>
        <strain evidence="1 2">JCM 10425</strain>
    </source>
</reference>